<keyword evidence="1" id="KW-0812">Transmembrane</keyword>
<keyword evidence="3" id="KW-1185">Reference proteome</keyword>
<comment type="caution">
    <text evidence="2">The sequence shown here is derived from an EMBL/GenBank/DDBJ whole genome shotgun (WGS) entry which is preliminary data.</text>
</comment>
<keyword evidence="1" id="KW-1133">Transmembrane helix</keyword>
<name>A0A561W5A3_9ACTN</name>
<keyword evidence="1" id="KW-0472">Membrane</keyword>
<evidence type="ECO:0000313" key="2">
    <source>
        <dbReference type="EMBL" id="TWG19035.1"/>
    </source>
</evidence>
<feature type="transmembrane region" description="Helical" evidence="1">
    <location>
        <begin position="38"/>
        <end position="59"/>
    </location>
</feature>
<protein>
    <submittedName>
        <fullName evidence="2">Uncharacterized protein</fullName>
    </submittedName>
</protein>
<feature type="transmembrane region" description="Helical" evidence="1">
    <location>
        <begin position="227"/>
        <end position="248"/>
    </location>
</feature>
<accession>A0A561W5A3</accession>
<gene>
    <name evidence="2" type="ORF">FHU34_114410</name>
</gene>
<evidence type="ECO:0000313" key="3">
    <source>
        <dbReference type="Proteomes" id="UP000317685"/>
    </source>
</evidence>
<feature type="transmembrane region" description="Helical" evidence="1">
    <location>
        <begin position="260"/>
        <end position="280"/>
    </location>
</feature>
<feature type="transmembrane region" description="Helical" evidence="1">
    <location>
        <begin position="201"/>
        <end position="220"/>
    </location>
</feature>
<organism evidence="2 3">
    <name type="scientific">Micromonospora taraxaci</name>
    <dbReference type="NCBI Taxonomy" id="1316803"/>
    <lineage>
        <taxon>Bacteria</taxon>
        <taxon>Bacillati</taxon>
        <taxon>Actinomycetota</taxon>
        <taxon>Actinomycetes</taxon>
        <taxon>Micromonosporales</taxon>
        <taxon>Micromonosporaceae</taxon>
        <taxon>Micromonospora</taxon>
    </lineage>
</organism>
<sequence>MDRLRHRWPLQFTVAGAGGWALVVITYFVLVYENYGDFVQHFMFIGILPLLLLGTVAVWGLDRVPWPVWPCGVTPLVVGATAAPSNPSRSLIVSTVITVMVFVYAQLFLLTLQSVDVLRARRLGLVGPMPPPRVHPGRLGRVLDLLRLPPETGPMPPSTRQRRRLLQVKVLISVVVLYFTFNNIPLVPIRSVRSGAMQTTVPQPVLLGELVMIFFFPLIIGAILRSFWVAWGATVALPTIFGLGLWVMDPADRPRALLETGWLVLVTTWFWARAATADYWRRKPEEVPSWRNPFSRLYFEVTNGEVYRGKGRPD</sequence>
<feature type="transmembrane region" description="Helical" evidence="1">
    <location>
        <begin position="91"/>
        <end position="112"/>
    </location>
</feature>
<feature type="transmembrane region" description="Helical" evidence="1">
    <location>
        <begin position="12"/>
        <end position="32"/>
    </location>
</feature>
<evidence type="ECO:0000256" key="1">
    <source>
        <dbReference type="SAM" id="Phobius"/>
    </source>
</evidence>
<proteinExistence type="predicted"/>
<reference evidence="2 3" key="1">
    <citation type="submission" date="2019-06" db="EMBL/GenBank/DDBJ databases">
        <title>Sequencing the genomes of 1000 actinobacteria strains.</title>
        <authorList>
            <person name="Klenk H.-P."/>
        </authorList>
    </citation>
    <scope>NUCLEOTIDE SEQUENCE [LARGE SCALE GENOMIC DNA]</scope>
    <source>
        <strain evidence="2 3">DSM 45885</strain>
    </source>
</reference>
<dbReference type="EMBL" id="VIWZ01000001">
    <property type="protein sequence ID" value="TWG19035.1"/>
    <property type="molecule type" value="Genomic_DNA"/>
</dbReference>
<feature type="transmembrane region" description="Helical" evidence="1">
    <location>
        <begin position="165"/>
        <end position="181"/>
    </location>
</feature>
<dbReference type="Proteomes" id="UP000317685">
    <property type="component" value="Unassembled WGS sequence"/>
</dbReference>
<dbReference type="AlphaFoldDB" id="A0A561W5A3"/>